<evidence type="ECO:0000256" key="5">
    <source>
        <dbReference type="ARBA" id="ARBA00022989"/>
    </source>
</evidence>
<comment type="subcellular location">
    <subcellularLocation>
        <location evidence="1">Cell membrane</location>
        <topology evidence="1">Multi-pass membrane protein</topology>
    </subcellularLocation>
</comment>
<feature type="transmembrane region" description="Helical" evidence="7">
    <location>
        <begin position="204"/>
        <end position="227"/>
    </location>
</feature>
<feature type="transmembrane region" description="Helical" evidence="7">
    <location>
        <begin position="12"/>
        <end position="31"/>
    </location>
</feature>
<keyword evidence="3" id="KW-1003">Cell membrane</keyword>
<keyword evidence="5 7" id="KW-1133">Transmembrane helix</keyword>
<sequence length="303" mass="31188">MIAIYLLGLWDGFFASLGVTALLAATPALVGRENLMQAGAITMLTVRLGSVISPMLGGLLLATGGVAWNYGLAAAGTFITLLPLLSLPALPPPPQPREHPLNSLLAAFRFLLASPLVGGIALLGGLMTMASAVRVLYPALAISWQMSAAQIGMLYAAIPLGAAVGALTSGKLAHSLRPGLIMLATTIGSFLAIGLFALMPVWALGVVCLALFGWLSAISSLLQYTMLQTQTPENMLGRINGLWTAQNVTGDAIGAALLGGLGAIMTPVASASVSGFGLVIVGLLLLLLLSELRRFRQTPPEPA</sequence>
<dbReference type="AlphaFoldDB" id="A0A645EUK0"/>
<dbReference type="PANTHER" id="PTHR23513">
    <property type="entry name" value="INTEGRAL MEMBRANE EFFLUX PROTEIN-RELATED"/>
    <property type="match status" value="1"/>
</dbReference>
<evidence type="ECO:0000313" key="9">
    <source>
        <dbReference type="EMBL" id="MPN04869.1"/>
    </source>
</evidence>
<feature type="transmembrane region" description="Helical" evidence="7">
    <location>
        <begin position="180"/>
        <end position="198"/>
    </location>
</feature>
<evidence type="ECO:0000256" key="2">
    <source>
        <dbReference type="ARBA" id="ARBA00022448"/>
    </source>
</evidence>
<keyword evidence="2" id="KW-0813">Transport</keyword>
<dbReference type="EMBL" id="VSSQ01050795">
    <property type="protein sequence ID" value="MPN04869.1"/>
    <property type="molecule type" value="Genomic_DNA"/>
</dbReference>
<organism evidence="9">
    <name type="scientific">bioreactor metagenome</name>
    <dbReference type="NCBI Taxonomy" id="1076179"/>
    <lineage>
        <taxon>unclassified sequences</taxon>
        <taxon>metagenomes</taxon>
        <taxon>ecological metagenomes</taxon>
    </lineage>
</organism>
<evidence type="ECO:0000256" key="7">
    <source>
        <dbReference type="SAM" id="Phobius"/>
    </source>
</evidence>
<feature type="transmembrane region" description="Helical" evidence="7">
    <location>
        <begin position="38"/>
        <end position="61"/>
    </location>
</feature>
<feature type="transmembrane region" description="Helical" evidence="7">
    <location>
        <begin position="110"/>
        <end position="137"/>
    </location>
</feature>
<evidence type="ECO:0000256" key="6">
    <source>
        <dbReference type="ARBA" id="ARBA00023136"/>
    </source>
</evidence>
<name>A0A645EUK0_9ZZZZ</name>
<dbReference type="PANTHER" id="PTHR23513:SF9">
    <property type="entry name" value="ENTEROBACTIN EXPORTER ENTS"/>
    <property type="match status" value="1"/>
</dbReference>
<accession>A0A645EUK0</accession>
<dbReference type="GO" id="GO:0022857">
    <property type="term" value="F:transmembrane transporter activity"/>
    <property type="evidence" value="ECO:0007669"/>
    <property type="project" value="InterPro"/>
</dbReference>
<evidence type="ECO:0000256" key="4">
    <source>
        <dbReference type="ARBA" id="ARBA00022692"/>
    </source>
</evidence>
<comment type="caution">
    <text evidence="9">The sequence shown here is derived from an EMBL/GenBank/DDBJ whole genome shotgun (WGS) entry which is preliminary data.</text>
</comment>
<feature type="transmembrane region" description="Helical" evidence="7">
    <location>
        <begin position="271"/>
        <end position="289"/>
    </location>
</feature>
<dbReference type="InterPro" id="IPR010290">
    <property type="entry name" value="TM_effector"/>
</dbReference>
<dbReference type="InterPro" id="IPR036259">
    <property type="entry name" value="MFS_trans_sf"/>
</dbReference>
<proteinExistence type="predicted"/>
<dbReference type="PROSITE" id="PS50850">
    <property type="entry name" value="MFS"/>
    <property type="match status" value="1"/>
</dbReference>
<evidence type="ECO:0000256" key="1">
    <source>
        <dbReference type="ARBA" id="ARBA00004651"/>
    </source>
</evidence>
<reference evidence="9" key="1">
    <citation type="submission" date="2019-08" db="EMBL/GenBank/DDBJ databases">
        <authorList>
            <person name="Kucharzyk K."/>
            <person name="Murdoch R.W."/>
            <person name="Higgins S."/>
            <person name="Loffler F."/>
        </authorList>
    </citation>
    <scope>NUCLEOTIDE SEQUENCE</scope>
</reference>
<keyword evidence="6 7" id="KW-0472">Membrane</keyword>
<feature type="transmembrane region" description="Helical" evidence="7">
    <location>
        <begin position="67"/>
        <end position="90"/>
    </location>
</feature>
<dbReference type="Pfam" id="PF05977">
    <property type="entry name" value="MFS_3"/>
    <property type="match status" value="1"/>
</dbReference>
<feature type="domain" description="Major facilitator superfamily (MFS) profile" evidence="8">
    <location>
        <begin position="1"/>
        <end position="294"/>
    </location>
</feature>
<gene>
    <name evidence="9" type="primary">entS_7</name>
    <name evidence="9" type="ORF">SDC9_152117</name>
</gene>
<feature type="transmembrane region" description="Helical" evidence="7">
    <location>
        <begin position="149"/>
        <end position="168"/>
    </location>
</feature>
<keyword evidence="4 7" id="KW-0812">Transmembrane</keyword>
<evidence type="ECO:0000256" key="3">
    <source>
        <dbReference type="ARBA" id="ARBA00022475"/>
    </source>
</evidence>
<protein>
    <submittedName>
        <fullName evidence="9">Enterobactin exporter EntS</fullName>
    </submittedName>
</protein>
<evidence type="ECO:0000259" key="8">
    <source>
        <dbReference type="PROSITE" id="PS50850"/>
    </source>
</evidence>
<dbReference type="Gene3D" id="1.20.1250.20">
    <property type="entry name" value="MFS general substrate transporter like domains"/>
    <property type="match status" value="1"/>
</dbReference>
<dbReference type="GO" id="GO:0005886">
    <property type="term" value="C:plasma membrane"/>
    <property type="evidence" value="ECO:0007669"/>
    <property type="project" value="UniProtKB-SubCell"/>
</dbReference>
<dbReference type="NCBIfam" id="NF007792">
    <property type="entry name" value="PRK10489.1"/>
    <property type="match status" value="1"/>
</dbReference>
<dbReference type="InterPro" id="IPR020846">
    <property type="entry name" value="MFS_dom"/>
</dbReference>
<dbReference type="SUPFAM" id="SSF103473">
    <property type="entry name" value="MFS general substrate transporter"/>
    <property type="match status" value="1"/>
</dbReference>